<dbReference type="GO" id="GO:0031499">
    <property type="term" value="C:TRAMP complex"/>
    <property type="evidence" value="ECO:0007669"/>
    <property type="project" value="TreeGrafter"/>
</dbReference>
<feature type="compositionally biased region" description="Pro residues" evidence="9">
    <location>
        <begin position="227"/>
        <end position="241"/>
    </location>
</feature>
<dbReference type="GO" id="GO:0003677">
    <property type="term" value="F:DNA binding"/>
    <property type="evidence" value="ECO:0007669"/>
    <property type="project" value="UniProtKB-KW"/>
</dbReference>
<keyword evidence="12" id="KW-1185">Reference proteome</keyword>
<feature type="compositionally biased region" description="Low complexity" evidence="9">
    <location>
        <begin position="129"/>
        <end position="154"/>
    </location>
</feature>
<keyword evidence="2" id="KW-0597">Phosphoprotein</keyword>
<dbReference type="GO" id="GO:0006366">
    <property type="term" value="P:transcription by RNA polymerase II"/>
    <property type="evidence" value="ECO:0007669"/>
    <property type="project" value="InterPro"/>
</dbReference>
<keyword evidence="5" id="KW-0862">Zinc</keyword>
<dbReference type="InterPro" id="IPR054708">
    <property type="entry name" value="MTPAP-like_central"/>
</dbReference>
<dbReference type="CDD" id="cd05402">
    <property type="entry name" value="NT_PAP_TUTase"/>
    <property type="match status" value="1"/>
</dbReference>
<dbReference type="PANTHER" id="PTHR23092">
    <property type="entry name" value="POLY(A) RNA POLYMERASE"/>
    <property type="match status" value="1"/>
</dbReference>
<keyword evidence="7" id="KW-0804">Transcription</keyword>
<feature type="compositionally biased region" description="Pro residues" evidence="9">
    <location>
        <begin position="61"/>
        <end position="72"/>
    </location>
</feature>
<dbReference type="PANTHER" id="PTHR23092:SF15">
    <property type="entry name" value="INACTIVE NON-CANONICAL POLY(A) RNA POLYMERASE PROTEIN TRF4-2-RELATED"/>
    <property type="match status" value="1"/>
</dbReference>
<sequence length="469" mass="50654">MPYAVGPDGVLRFSDSDLSSQPAPPGTPPSMHYSFPHSPYPAYPGQGPVPRANSPYLSYMPPQPPPPFPGQPPSQYTAFPQQRPPFIPHPFVPYAPPPLPLAPTAPSYSPTAPSYSPPSPTHVQTRLNSPSAPSYSPVSPSYAPSHSSTSTSFSPPSPPTYSPTYSPTSPTYSQTAPAFSPPSPPSFAPPPPLHAPHPFLPSFLRGPTSGAPPSRPVAPEQSSPAPANRPQPSPPNPPPLPQAIQRADTWSTASTRDARFEHLHNKILEAARTLSPRPQERSLRSWTIQRLRQILKQKRPFSNSQTTLTVFGSELSGLYLPTGDIDMSLRCPTSNLKPADLLRVFVELVASSESNRFMQDGSIDYSGLNARVPVVRFRTRLGGIKIDVSANNESGVPSSELVQSWSTRYAPNFYPLALIFKHWLSESKRSEVFTGGIGGYAAANMVLSVILANPELDKRKDSLGSVIPA</sequence>
<dbReference type="Proteomes" id="UP000269721">
    <property type="component" value="Unassembled WGS sequence"/>
</dbReference>
<dbReference type="AlphaFoldDB" id="A0A4P9WA37"/>
<evidence type="ECO:0000256" key="9">
    <source>
        <dbReference type="SAM" id="MobiDB-lite"/>
    </source>
</evidence>
<feature type="compositionally biased region" description="Low complexity" evidence="9">
    <location>
        <begin position="162"/>
        <end position="178"/>
    </location>
</feature>
<evidence type="ECO:0000313" key="12">
    <source>
        <dbReference type="Proteomes" id="UP000269721"/>
    </source>
</evidence>
<dbReference type="Pfam" id="PF22600">
    <property type="entry name" value="MTPAP-like_central"/>
    <property type="match status" value="1"/>
</dbReference>
<reference evidence="12" key="1">
    <citation type="journal article" date="2018" name="Nat. Microbiol.">
        <title>Leveraging single-cell genomics to expand the fungal tree of life.</title>
        <authorList>
            <person name="Ahrendt S.R."/>
            <person name="Quandt C.A."/>
            <person name="Ciobanu D."/>
            <person name="Clum A."/>
            <person name="Salamov A."/>
            <person name="Andreopoulos B."/>
            <person name="Cheng J.F."/>
            <person name="Woyke T."/>
            <person name="Pelin A."/>
            <person name="Henrissat B."/>
            <person name="Reynolds N.K."/>
            <person name="Benny G.L."/>
            <person name="Smith M.E."/>
            <person name="James T.Y."/>
            <person name="Grigoriev I.V."/>
        </authorList>
    </citation>
    <scope>NUCLEOTIDE SEQUENCE [LARGE SCALE GENOMIC DNA]</scope>
</reference>
<evidence type="ECO:0000313" key="11">
    <source>
        <dbReference type="EMBL" id="RKO87096.1"/>
    </source>
</evidence>
<dbReference type="PROSITE" id="PS00115">
    <property type="entry name" value="RNA_POL_II_REPEAT"/>
    <property type="match status" value="1"/>
</dbReference>
<dbReference type="InterPro" id="IPR043519">
    <property type="entry name" value="NT_sf"/>
</dbReference>
<evidence type="ECO:0000256" key="4">
    <source>
        <dbReference type="ARBA" id="ARBA00022737"/>
    </source>
</evidence>
<evidence type="ECO:0000256" key="8">
    <source>
        <dbReference type="ARBA" id="ARBA00023242"/>
    </source>
</evidence>
<feature type="region of interest" description="Disordered" evidence="9">
    <location>
        <begin position="1"/>
        <end position="244"/>
    </location>
</feature>
<dbReference type="GO" id="GO:0010605">
    <property type="term" value="P:negative regulation of macromolecule metabolic process"/>
    <property type="evidence" value="ECO:0007669"/>
    <property type="project" value="UniProtKB-ARBA"/>
</dbReference>
<feature type="compositionally biased region" description="Pro residues" evidence="9">
    <location>
        <begin position="179"/>
        <end position="199"/>
    </location>
</feature>
<protein>
    <recommendedName>
        <fullName evidence="10">Poly(A) RNA polymerase mitochondrial-like central palm domain-containing protein</fullName>
    </recommendedName>
</protein>
<dbReference type="SUPFAM" id="SSF81301">
    <property type="entry name" value="Nucleotidyltransferase"/>
    <property type="match status" value="1"/>
</dbReference>
<proteinExistence type="predicted"/>
<dbReference type="EMBL" id="KZ997683">
    <property type="protein sequence ID" value="RKO87096.1"/>
    <property type="molecule type" value="Genomic_DNA"/>
</dbReference>
<keyword evidence="3" id="KW-0479">Metal-binding</keyword>
<keyword evidence="6" id="KW-0238">DNA-binding</keyword>
<evidence type="ECO:0000259" key="10">
    <source>
        <dbReference type="Pfam" id="PF22600"/>
    </source>
</evidence>
<dbReference type="SUPFAM" id="SSF81631">
    <property type="entry name" value="PAP/OAS1 substrate-binding domain"/>
    <property type="match status" value="1"/>
</dbReference>
<evidence type="ECO:0000256" key="3">
    <source>
        <dbReference type="ARBA" id="ARBA00022723"/>
    </source>
</evidence>
<evidence type="ECO:0000256" key="7">
    <source>
        <dbReference type="ARBA" id="ARBA00023163"/>
    </source>
</evidence>
<keyword evidence="4" id="KW-0677">Repeat</keyword>
<name>A0A4P9WA37_9FUNG</name>
<dbReference type="InterPro" id="IPR000684">
    <property type="entry name" value="RNA_pol_II_repeat_euk"/>
</dbReference>
<gene>
    <name evidence="11" type="ORF">BDK51DRAFT_48355</name>
</gene>
<evidence type="ECO:0000256" key="5">
    <source>
        <dbReference type="ARBA" id="ARBA00022833"/>
    </source>
</evidence>
<comment type="subcellular location">
    <subcellularLocation>
        <location evidence="1">Nucleus</location>
    </subcellularLocation>
</comment>
<evidence type="ECO:0000256" key="6">
    <source>
        <dbReference type="ARBA" id="ARBA00023125"/>
    </source>
</evidence>
<dbReference type="GO" id="GO:0046872">
    <property type="term" value="F:metal ion binding"/>
    <property type="evidence" value="ECO:0007669"/>
    <property type="project" value="UniProtKB-KW"/>
</dbReference>
<dbReference type="InterPro" id="IPR045862">
    <property type="entry name" value="Trf4-like"/>
</dbReference>
<dbReference type="GO" id="GO:0005730">
    <property type="term" value="C:nucleolus"/>
    <property type="evidence" value="ECO:0007669"/>
    <property type="project" value="TreeGrafter"/>
</dbReference>
<feature type="compositionally biased region" description="Pro residues" evidence="9">
    <location>
        <begin position="82"/>
        <end position="103"/>
    </location>
</feature>
<feature type="compositionally biased region" description="Low complexity" evidence="9">
    <location>
        <begin position="104"/>
        <end position="114"/>
    </location>
</feature>
<evidence type="ECO:0000256" key="1">
    <source>
        <dbReference type="ARBA" id="ARBA00004123"/>
    </source>
</evidence>
<dbReference type="OrthoDB" id="273917at2759"/>
<evidence type="ECO:0000256" key="2">
    <source>
        <dbReference type="ARBA" id="ARBA00022553"/>
    </source>
</evidence>
<organism evidence="11 12">
    <name type="scientific">Blyttiomyces helicus</name>
    <dbReference type="NCBI Taxonomy" id="388810"/>
    <lineage>
        <taxon>Eukaryota</taxon>
        <taxon>Fungi</taxon>
        <taxon>Fungi incertae sedis</taxon>
        <taxon>Chytridiomycota</taxon>
        <taxon>Chytridiomycota incertae sedis</taxon>
        <taxon>Chytridiomycetes</taxon>
        <taxon>Chytridiomycetes incertae sedis</taxon>
        <taxon>Blyttiomyces</taxon>
    </lineage>
</organism>
<dbReference type="GO" id="GO:0003729">
    <property type="term" value="F:mRNA binding"/>
    <property type="evidence" value="ECO:0007669"/>
    <property type="project" value="TreeGrafter"/>
</dbReference>
<dbReference type="GO" id="GO:0031123">
    <property type="term" value="P:RNA 3'-end processing"/>
    <property type="evidence" value="ECO:0007669"/>
    <property type="project" value="TreeGrafter"/>
</dbReference>
<dbReference type="GO" id="GO:1990817">
    <property type="term" value="F:poly(A) RNA polymerase activity"/>
    <property type="evidence" value="ECO:0007669"/>
    <property type="project" value="InterPro"/>
</dbReference>
<feature type="domain" description="Poly(A) RNA polymerase mitochondrial-like central palm" evidence="10">
    <location>
        <begin position="263"/>
        <end position="406"/>
    </location>
</feature>
<dbReference type="GO" id="GO:0043634">
    <property type="term" value="P:polyadenylation-dependent ncRNA catabolic process"/>
    <property type="evidence" value="ECO:0007669"/>
    <property type="project" value="TreeGrafter"/>
</dbReference>
<accession>A0A4P9WA37</accession>
<dbReference type="Gene3D" id="3.30.460.10">
    <property type="entry name" value="Beta Polymerase, domain 2"/>
    <property type="match status" value="1"/>
</dbReference>
<keyword evidence="8" id="KW-0539">Nucleus</keyword>
<dbReference type="Gene3D" id="1.10.1410.10">
    <property type="match status" value="1"/>
</dbReference>